<name>A0A9P6C8Q4_9AGAR</name>
<dbReference type="Pfam" id="PF03368">
    <property type="entry name" value="Dicer_dimer"/>
    <property type="match status" value="1"/>
</dbReference>
<dbReference type="InterPro" id="IPR027417">
    <property type="entry name" value="P-loop_NTPase"/>
</dbReference>
<dbReference type="InterPro" id="IPR036389">
    <property type="entry name" value="RNase_III_sf"/>
</dbReference>
<reference evidence="8" key="1">
    <citation type="submission" date="2020-11" db="EMBL/GenBank/DDBJ databases">
        <authorList>
            <consortium name="DOE Joint Genome Institute"/>
            <person name="Ahrendt S."/>
            <person name="Riley R."/>
            <person name="Andreopoulos W."/>
            <person name="Labutti K."/>
            <person name="Pangilinan J."/>
            <person name="Ruiz-Duenas F.J."/>
            <person name="Barrasa J.M."/>
            <person name="Sanchez-Garcia M."/>
            <person name="Camarero S."/>
            <person name="Miyauchi S."/>
            <person name="Serrano A."/>
            <person name="Linde D."/>
            <person name="Babiker R."/>
            <person name="Drula E."/>
            <person name="Ayuso-Fernandez I."/>
            <person name="Pacheco R."/>
            <person name="Padilla G."/>
            <person name="Ferreira P."/>
            <person name="Barriuso J."/>
            <person name="Kellner H."/>
            <person name="Castanera R."/>
            <person name="Alfaro M."/>
            <person name="Ramirez L."/>
            <person name="Pisabarro A.G."/>
            <person name="Kuo A."/>
            <person name="Tritt A."/>
            <person name="Lipzen A."/>
            <person name="He G."/>
            <person name="Yan M."/>
            <person name="Ng V."/>
            <person name="Cullen D."/>
            <person name="Martin F."/>
            <person name="Rosso M.-N."/>
            <person name="Henrissat B."/>
            <person name="Hibbett D."/>
            <person name="Martinez A.T."/>
            <person name="Grigoriev I.V."/>
        </authorList>
    </citation>
    <scope>NUCLEOTIDE SEQUENCE</scope>
    <source>
        <strain evidence="8">MF-IS2</strain>
    </source>
</reference>
<dbReference type="PANTHER" id="PTHR14950:SF37">
    <property type="entry name" value="ENDORIBONUCLEASE DICER"/>
    <property type="match status" value="1"/>
</dbReference>
<dbReference type="OrthoDB" id="416741at2759"/>
<dbReference type="SMART" id="SM00535">
    <property type="entry name" value="RIBOc"/>
    <property type="match status" value="2"/>
</dbReference>
<evidence type="ECO:0000256" key="2">
    <source>
        <dbReference type="ARBA" id="ARBA00022741"/>
    </source>
</evidence>
<dbReference type="GO" id="GO:0004386">
    <property type="term" value="F:helicase activity"/>
    <property type="evidence" value="ECO:0007669"/>
    <property type="project" value="UniProtKB-KW"/>
</dbReference>
<dbReference type="GO" id="GO:0006396">
    <property type="term" value="P:RNA processing"/>
    <property type="evidence" value="ECO:0007669"/>
    <property type="project" value="InterPro"/>
</dbReference>
<dbReference type="PROSITE" id="PS50142">
    <property type="entry name" value="RNASE_3_2"/>
    <property type="match status" value="2"/>
</dbReference>
<feature type="compositionally biased region" description="Basic and acidic residues" evidence="6">
    <location>
        <begin position="895"/>
        <end position="904"/>
    </location>
</feature>
<proteinExistence type="predicted"/>
<evidence type="ECO:0000256" key="5">
    <source>
        <dbReference type="ARBA" id="ARBA00022840"/>
    </source>
</evidence>
<feature type="compositionally biased region" description="Polar residues" evidence="6">
    <location>
        <begin position="905"/>
        <end position="914"/>
    </location>
</feature>
<dbReference type="AlphaFoldDB" id="A0A9P6C8Q4"/>
<feature type="domain" description="RNase III" evidence="7">
    <location>
        <begin position="779"/>
        <end position="966"/>
    </location>
</feature>
<keyword evidence="5" id="KW-0067">ATP-binding</keyword>
<evidence type="ECO:0000256" key="3">
    <source>
        <dbReference type="ARBA" id="ARBA00022801"/>
    </source>
</evidence>
<feature type="region of interest" description="Disordered" evidence="6">
    <location>
        <begin position="316"/>
        <end position="346"/>
    </location>
</feature>
<dbReference type="SUPFAM" id="SSF69065">
    <property type="entry name" value="RNase III domain-like"/>
    <property type="match status" value="2"/>
</dbReference>
<dbReference type="Pfam" id="PF00636">
    <property type="entry name" value="Ribonuclease_3"/>
    <property type="match status" value="2"/>
</dbReference>
<keyword evidence="4" id="KW-0347">Helicase</keyword>
<feature type="domain" description="RNase III" evidence="7">
    <location>
        <begin position="1010"/>
        <end position="1165"/>
    </location>
</feature>
<dbReference type="InterPro" id="IPR005034">
    <property type="entry name" value="Dicer_dimerisation"/>
</dbReference>
<evidence type="ECO:0000259" key="7">
    <source>
        <dbReference type="PROSITE" id="PS50142"/>
    </source>
</evidence>
<dbReference type="Gene3D" id="3.30.160.380">
    <property type="entry name" value="Dicer dimerisation domain"/>
    <property type="match status" value="1"/>
</dbReference>
<accession>A0A9P6C8Q4</accession>
<organism evidence="8 9">
    <name type="scientific">Macrolepiota fuliginosa MF-IS2</name>
    <dbReference type="NCBI Taxonomy" id="1400762"/>
    <lineage>
        <taxon>Eukaryota</taxon>
        <taxon>Fungi</taxon>
        <taxon>Dikarya</taxon>
        <taxon>Basidiomycota</taxon>
        <taxon>Agaricomycotina</taxon>
        <taxon>Agaricomycetes</taxon>
        <taxon>Agaricomycetidae</taxon>
        <taxon>Agaricales</taxon>
        <taxon>Agaricineae</taxon>
        <taxon>Agaricaceae</taxon>
        <taxon>Macrolepiota</taxon>
    </lineage>
</organism>
<protein>
    <submittedName>
        <fullName evidence="8">Ribonuclease III</fullName>
    </submittedName>
</protein>
<dbReference type="Gene3D" id="1.10.1520.10">
    <property type="entry name" value="Ribonuclease III domain"/>
    <property type="match status" value="2"/>
</dbReference>
<dbReference type="SUPFAM" id="SSF52540">
    <property type="entry name" value="P-loop containing nucleoside triphosphate hydrolases"/>
    <property type="match status" value="1"/>
</dbReference>
<comment type="caution">
    <text evidence="8">The sequence shown here is derived from an EMBL/GenBank/DDBJ whole genome shotgun (WGS) entry which is preliminary data.</text>
</comment>
<dbReference type="InterPro" id="IPR038248">
    <property type="entry name" value="Dicer_dimer_sf"/>
</dbReference>
<dbReference type="InterPro" id="IPR000999">
    <property type="entry name" value="RNase_III_dom"/>
</dbReference>
<evidence type="ECO:0000313" key="9">
    <source>
        <dbReference type="Proteomes" id="UP000807342"/>
    </source>
</evidence>
<keyword evidence="9" id="KW-1185">Reference proteome</keyword>
<evidence type="ECO:0000256" key="4">
    <source>
        <dbReference type="ARBA" id="ARBA00022806"/>
    </source>
</evidence>
<keyword evidence="3" id="KW-0378">Hydrolase</keyword>
<keyword evidence="2" id="KW-0547">Nucleotide-binding</keyword>
<dbReference type="EMBL" id="MU151071">
    <property type="protein sequence ID" value="KAF9452469.1"/>
    <property type="molecule type" value="Genomic_DNA"/>
</dbReference>
<dbReference type="PANTHER" id="PTHR14950">
    <property type="entry name" value="DICER-RELATED"/>
    <property type="match status" value="1"/>
</dbReference>
<gene>
    <name evidence="8" type="ORF">P691DRAFT_660894</name>
</gene>
<dbReference type="GO" id="GO:0005524">
    <property type="term" value="F:ATP binding"/>
    <property type="evidence" value="ECO:0007669"/>
    <property type="project" value="UniProtKB-KW"/>
</dbReference>
<evidence type="ECO:0000313" key="8">
    <source>
        <dbReference type="EMBL" id="KAF9452469.1"/>
    </source>
</evidence>
<dbReference type="Gene3D" id="1.20.1320.30">
    <property type="match status" value="1"/>
</dbReference>
<feature type="compositionally biased region" description="Basic residues" evidence="6">
    <location>
        <begin position="928"/>
        <end position="938"/>
    </location>
</feature>
<dbReference type="Gene3D" id="3.40.50.300">
    <property type="entry name" value="P-loop containing nucleotide triphosphate hydrolases"/>
    <property type="match status" value="2"/>
</dbReference>
<evidence type="ECO:0000256" key="1">
    <source>
        <dbReference type="ARBA" id="ARBA00022737"/>
    </source>
</evidence>
<evidence type="ECO:0000256" key="6">
    <source>
        <dbReference type="SAM" id="MobiDB-lite"/>
    </source>
</evidence>
<feature type="region of interest" description="Disordered" evidence="6">
    <location>
        <begin position="895"/>
        <end position="944"/>
    </location>
</feature>
<dbReference type="GO" id="GO:0004525">
    <property type="term" value="F:ribonuclease III activity"/>
    <property type="evidence" value="ECO:0007669"/>
    <property type="project" value="InterPro"/>
</dbReference>
<dbReference type="CDD" id="cd00593">
    <property type="entry name" value="RIBOc"/>
    <property type="match status" value="2"/>
</dbReference>
<sequence>MSDYPSSQRPRILILIPTLYPDISSESQVTRLKTALDAVVFRTTDAMALSLKENPTDLVIAYERQNNWQETLLYQKLRQCDSGASYLDHHFRNASLALRDLGPCAADLVWRESFKATNLKEEDICTDEPESQSPEVRARVIIKHWPFKLPNLDVTSRNLNVSPKFTRLVELLETYQSYGDSFRGIIFVQKRVIAQLLVALFHSLTPRLQFVRPIAAINSYLSSDHNTVETISHQFTSGQYNLLVATKSYEDVSLPQASVVILFDVFESQVSLAYSRSFTRGQESHLIRMVEQENVAHRHALSRTAFDTKMMRWANDTAPESRGTIPPRPLRERNDSYTSDSEDDLDAEFLQDPVTGSRLRKHQATTIFYRHVAQLTQDDDPTQHLFEYNLAEGEQGPYDKWRCTIRLSGAPIDGFSGPAAPSKYLARREACYAACRQLQHLAQLGSTIFTLDRTRSTEPQDNTMVPQLDSSHEQPHIPLSPDFWKNSINKPTFSEFLYPWIVSTASPGSGLEERAPMCFLTRAPLPEIPHFRLSQSGKCIALQFHRAVPLVLDPEQLELVHKFTVKFCRILMNKPFESAGWREMGYFFVPLKRNWRPPMEIDQAPLPPSIRDVIEWNLVSLVSETWAVPLADPKDLKMDLEDAVVQDRTAEFTHRCEIMRVREDMTPLSEVDDTPLGYSLLKHAAFTTDERFLQGGKTLLEQCHSRRKTFEGLKNTTQPILEVTRLPAAINCLNPRIPPHTEDPKKATQRELPCAPALTLRMGYLLPSIMRRIDEFLLVKQLNAKLLGHCVRDDLLVVATASPLAGNDYDYERLELLGDAFLKYLSSIYVFAQTPSGSEGDLHTARQRYISNQQLCHIASQFGLPGYIQLKPFNIKSWMPPGLKLADVQRKESIAAGGNERENHTPSSQGTTGRPNEDSLVGFEAGKRSKSRKKRPKKTAPSSPIANKTVADVVEAIMGAAYISDGRDAALRAAKALMIPFFEVEEWSDFDRKVRMPYPNASDSLEPSVIRSIEDIICHTFRRPHLLALALAHSTFNNMEMKNHQRLEFIGDAVLDFLVVRYLYNKNQQASPGELSLLKVIMVSNSTLAAICVWSGLYKFINTTPQLAQIIRNYEKALASQQMAEHSQAEKEGRLMGEYWKDLDTPKALSDVVESIIGAVIISDKFSQSGVDAIFENLLQPFYEKYISPQA</sequence>
<dbReference type="Proteomes" id="UP000807342">
    <property type="component" value="Unassembled WGS sequence"/>
</dbReference>
<keyword evidence="1" id="KW-0677">Repeat</keyword>